<dbReference type="Proteomes" id="UP000236884">
    <property type="component" value="Chromosome"/>
</dbReference>
<keyword evidence="2" id="KW-0442">Lipid degradation</keyword>
<dbReference type="EMBL" id="AP014946">
    <property type="protein sequence ID" value="BAT57996.1"/>
    <property type="molecule type" value="Genomic_DNA"/>
</dbReference>
<dbReference type="AlphaFoldDB" id="A0A0S3PQ42"/>
<proteinExistence type="predicted"/>
<dbReference type="GO" id="GO:0016042">
    <property type="term" value="P:lipid catabolic process"/>
    <property type="evidence" value="ECO:0007669"/>
    <property type="project" value="UniProtKB-KW"/>
</dbReference>
<reference evidence="4 5" key="1">
    <citation type="submission" date="2015-08" db="EMBL/GenBank/DDBJ databases">
        <title>Investigation of the bacterial diversity of lava forest soil.</title>
        <authorList>
            <person name="Lee J.S."/>
        </authorList>
    </citation>
    <scope>NUCLEOTIDE SEQUENCE [LARGE SCALE GENOMIC DNA]</scope>
    <source>
        <strain evidence="4 5">GJW-30</strain>
    </source>
</reference>
<gene>
    <name evidence="4" type="ORF">GJW-30_1_00508</name>
</gene>
<accession>A0A0S3PQ42</accession>
<evidence type="ECO:0000256" key="2">
    <source>
        <dbReference type="ARBA" id="ARBA00022963"/>
    </source>
</evidence>
<keyword evidence="3" id="KW-0443">Lipid metabolism</keyword>
<protein>
    <submittedName>
        <fullName evidence="4">Alpha/beta hydrolase family protein</fullName>
    </submittedName>
</protein>
<dbReference type="SUPFAM" id="SSF53474">
    <property type="entry name" value="alpha/beta-Hydrolases"/>
    <property type="match status" value="1"/>
</dbReference>
<sequence>MTVRNRSFWLRVCFGVLAVLLVPRAGYATEAGLRSYTVPVSASNPEPISVVLIYPTQAPARDIAMGPFTLRVAIGAAPDAKTKGLIVLSHGTGGSELGHGSLAIALARSGYLVAALRHPGDNWQDRSVWQRSAGALFTERPRHIANVVDALLSDPEWKARIAADEKGPRVGALGHSAGGYTVVAAAGGRVDLALISAHCAKEREADPIFCGMGGSNDPARAVPVVETKADPRVRAVVAMAPLGVMFTADSLASIKVPTLIYAAEKDRWLVPRFHAEWIAKNIQGVAFKPVPNAWHFAFMDRPSFPIPSPDGDAAADPPGFDRAALLANLADEIPAFFDKAFDK</sequence>
<evidence type="ECO:0000256" key="3">
    <source>
        <dbReference type="ARBA" id="ARBA00023098"/>
    </source>
</evidence>
<dbReference type="Gene3D" id="3.40.50.1820">
    <property type="entry name" value="alpha/beta hydrolase"/>
    <property type="match status" value="1"/>
</dbReference>
<dbReference type="PANTHER" id="PTHR10272:SF0">
    <property type="entry name" value="PLATELET-ACTIVATING FACTOR ACETYLHYDROLASE"/>
    <property type="match status" value="1"/>
</dbReference>
<evidence type="ECO:0000313" key="4">
    <source>
        <dbReference type="EMBL" id="BAT57996.1"/>
    </source>
</evidence>
<dbReference type="KEGG" id="vgo:GJW-30_1_00508"/>
<dbReference type="InterPro" id="IPR016986">
    <property type="entry name" value="UCP031982_abhydr"/>
</dbReference>
<keyword evidence="5" id="KW-1185">Reference proteome</keyword>
<dbReference type="InterPro" id="IPR029058">
    <property type="entry name" value="AB_hydrolase_fold"/>
</dbReference>
<evidence type="ECO:0000256" key="1">
    <source>
        <dbReference type="ARBA" id="ARBA00022801"/>
    </source>
</evidence>
<keyword evidence="1 4" id="KW-0378">Hydrolase</keyword>
<dbReference type="GO" id="GO:0003847">
    <property type="term" value="F:1-alkyl-2-acetylglycerophosphocholine esterase activity"/>
    <property type="evidence" value="ECO:0007669"/>
    <property type="project" value="TreeGrafter"/>
</dbReference>
<evidence type="ECO:0000313" key="5">
    <source>
        <dbReference type="Proteomes" id="UP000236884"/>
    </source>
</evidence>
<name>A0A0S3PQ42_9BRAD</name>
<dbReference type="PANTHER" id="PTHR10272">
    <property type="entry name" value="PLATELET-ACTIVATING FACTOR ACETYLHYDROLASE"/>
    <property type="match status" value="1"/>
</dbReference>
<dbReference type="PIRSF" id="PIRSF031982">
    <property type="entry name" value="UCP031982_abhydr"/>
    <property type="match status" value="1"/>
</dbReference>
<organism evidence="4 5">
    <name type="scientific">Variibacter gotjawalensis</name>
    <dbReference type="NCBI Taxonomy" id="1333996"/>
    <lineage>
        <taxon>Bacteria</taxon>
        <taxon>Pseudomonadati</taxon>
        <taxon>Pseudomonadota</taxon>
        <taxon>Alphaproteobacteria</taxon>
        <taxon>Hyphomicrobiales</taxon>
        <taxon>Nitrobacteraceae</taxon>
        <taxon>Variibacter</taxon>
    </lineage>
</organism>
<dbReference type="RefSeq" id="WP_197703763.1">
    <property type="nucleotide sequence ID" value="NZ_AP014946.1"/>
</dbReference>